<keyword evidence="4" id="KW-1185">Reference proteome</keyword>
<sequence>MTGPSARSAPSARSRTARSMGAALLALCLIAPASAFAYQPPASTYTTPDESDLDNHHGYVNRDGQAVHSPAHTRSGRVPEGASAQCRDGTYSFSRHHSGTCSRHGGVAQWL</sequence>
<keyword evidence="2" id="KW-0732">Signal</keyword>
<reference evidence="3 4" key="1">
    <citation type="submission" date="2019-12" db="EMBL/GenBank/DDBJ databases">
        <title>Paraburkholderia acidiphila 7Q-K02 sp. nov and Paraburkholderia acidisoli DHF22 sp. nov., two strains isolated from forest soil.</title>
        <authorList>
            <person name="Gao Z."/>
            <person name="Qiu L."/>
        </authorList>
    </citation>
    <scope>NUCLEOTIDE SEQUENCE [LARGE SCALE GENOMIC DNA]</scope>
    <source>
        <strain evidence="3 4">DHF22</strain>
    </source>
</reference>
<name>A0A7Z2GJ90_9BURK</name>
<feature type="region of interest" description="Disordered" evidence="1">
    <location>
        <begin position="40"/>
        <end position="85"/>
    </location>
</feature>
<evidence type="ECO:0000313" key="3">
    <source>
        <dbReference type="EMBL" id="QGZ62449.1"/>
    </source>
</evidence>
<organism evidence="3 4">
    <name type="scientific">Paraburkholderia acidisoli</name>
    <dbReference type="NCBI Taxonomy" id="2571748"/>
    <lineage>
        <taxon>Bacteria</taxon>
        <taxon>Pseudomonadati</taxon>
        <taxon>Pseudomonadota</taxon>
        <taxon>Betaproteobacteria</taxon>
        <taxon>Burkholderiales</taxon>
        <taxon>Burkholderiaceae</taxon>
        <taxon>Paraburkholderia</taxon>
    </lineage>
</organism>
<accession>A0A7Z2GJ90</accession>
<feature type="chain" id="PRO_5031409405" evidence="2">
    <location>
        <begin position="38"/>
        <end position="111"/>
    </location>
</feature>
<dbReference type="KEGG" id="pacs:FAZ98_12330"/>
<evidence type="ECO:0000313" key="4">
    <source>
        <dbReference type="Proteomes" id="UP000433577"/>
    </source>
</evidence>
<dbReference type="InterPro" id="IPR022236">
    <property type="entry name" value="DUF3761"/>
</dbReference>
<dbReference type="Pfam" id="PF12587">
    <property type="entry name" value="DUF3761"/>
    <property type="match status" value="1"/>
</dbReference>
<dbReference type="EMBL" id="CP046913">
    <property type="protein sequence ID" value="QGZ62449.1"/>
    <property type="molecule type" value="Genomic_DNA"/>
</dbReference>
<proteinExistence type="predicted"/>
<feature type="signal peptide" evidence="2">
    <location>
        <begin position="1"/>
        <end position="37"/>
    </location>
</feature>
<evidence type="ECO:0000256" key="2">
    <source>
        <dbReference type="SAM" id="SignalP"/>
    </source>
</evidence>
<dbReference type="OrthoDB" id="4751721at2"/>
<gene>
    <name evidence="3" type="ORF">FAZ98_12330</name>
</gene>
<protein>
    <submittedName>
        <fullName evidence="3">DUF3761 domain-containing protein</fullName>
    </submittedName>
</protein>
<dbReference type="AlphaFoldDB" id="A0A7Z2GJ90"/>
<evidence type="ECO:0000256" key="1">
    <source>
        <dbReference type="SAM" id="MobiDB-lite"/>
    </source>
</evidence>
<dbReference type="Proteomes" id="UP000433577">
    <property type="component" value="Chromosome 1"/>
</dbReference>